<evidence type="ECO:0000256" key="1">
    <source>
        <dbReference type="SAM" id="MobiDB-lite"/>
    </source>
</evidence>
<accession>A0A919VIK8</accession>
<evidence type="ECO:0000313" key="3">
    <source>
        <dbReference type="EMBL" id="GIM63998.1"/>
    </source>
</evidence>
<evidence type="ECO:0000259" key="2">
    <source>
        <dbReference type="Pfam" id="PF03466"/>
    </source>
</evidence>
<dbReference type="RefSeq" id="WP_212986899.1">
    <property type="nucleotide sequence ID" value="NZ_BAABEA010000051.1"/>
</dbReference>
<name>A0A919VIK8_9ACTN</name>
<comment type="caution">
    <text evidence="3">The sequence shown here is derived from an EMBL/GenBank/DDBJ whole genome shotgun (WGS) entry which is preliminary data.</text>
</comment>
<sequence length="117" mass="12622">MAASPTLTIGSTEHAAAQQLPELAAGFPDHRVRFRIDRGAQLRTALAEGRIDLALLLGPAGEPDARAVGQLELTWYAAPGWAPPAAGDPIPWWPSTHRAPSATARWRCRPRTGCRPR</sequence>
<proteinExistence type="predicted"/>
<gene>
    <name evidence="3" type="ORF">Aau02nite_07700</name>
</gene>
<dbReference type="Pfam" id="PF03466">
    <property type="entry name" value="LysR_substrate"/>
    <property type="match status" value="1"/>
</dbReference>
<dbReference type="EMBL" id="BOQL01000006">
    <property type="protein sequence ID" value="GIM63998.1"/>
    <property type="molecule type" value="Genomic_DNA"/>
</dbReference>
<dbReference type="AlphaFoldDB" id="A0A919VIK8"/>
<dbReference type="SUPFAM" id="SSF53850">
    <property type="entry name" value="Periplasmic binding protein-like II"/>
    <property type="match status" value="1"/>
</dbReference>
<organism evidence="3 4">
    <name type="scientific">Actinoplanes auranticolor</name>
    <dbReference type="NCBI Taxonomy" id="47988"/>
    <lineage>
        <taxon>Bacteria</taxon>
        <taxon>Bacillati</taxon>
        <taxon>Actinomycetota</taxon>
        <taxon>Actinomycetes</taxon>
        <taxon>Micromonosporales</taxon>
        <taxon>Micromonosporaceae</taxon>
        <taxon>Actinoplanes</taxon>
    </lineage>
</organism>
<feature type="region of interest" description="Disordered" evidence="1">
    <location>
        <begin position="98"/>
        <end position="117"/>
    </location>
</feature>
<evidence type="ECO:0000313" key="4">
    <source>
        <dbReference type="Proteomes" id="UP000681340"/>
    </source>
</evidence>
<protein>
    <recommendedName>
        <fullName evidence="2">LysR substrate-binding domain-containing protein</fullName>
    </recommendedName>
</protein>
<dbReference type="Proteomes" id="UP000681340">
    <property type="component" value="Unassembled WGS sequence"/>
</dbReference>
<reference evidence="3" key="1">
    <citation type="submission" date="2021-03" db="EMBL/GenBank/DDBJ databases">
        <title>Whole genome shotgun sequence of Actinoplanes auranticolor NBRC 12245.</title>
        <authorList>
            <person name="Komaki H."/>
            <person name="Tamura T."/>
        </authorList>
    </citation>
    <scope>NUCLEOTIDE SEQUENCE</scope>
    <source>
        <strain evidence="3">NBRC 12245</strain>
    </source>
</reference>
<dbReference type="InterPro" id="IPR005119">
    <property type="entry name" value="LysR_subst-bd"/>
</dbReference>
<feature type="domain" description="LysR substrate-binding" evidence="2">
    <location>
        <begin position="4"/>
        <end position="91"/>
    </location>
</feature>
<keyword evidence="4" id="KW-1185">Reference proteome</keyword>
<dbReference type="Gene3D" id="3.40.190.10">
    <property type="entry name" value="Periplasmic binding protein-like II"/>
    <property type="match status" value="2"/>
</dbReference>
<feature type="compositionally biased region" description="Basic residues" evidence="1">
    <location>
        <begin position="106"/>
        <end position="117"/>
    </location>
</feature>